<accession>A0ABT0AA25</accession>
<feature type="region of interest" description="Disordered" evidence="1">
    <location>
        <begin position="47"/>
        <end position="86"/>
    </location>
</feature>
<dbReference type="EMBL" id="JALHAT010000004">
    <property type="protein sequence ID" value="MCJ1959999.1"/>
    <property type="molecule type" value="Genomic_DNA"/>
</dbReference>
<organism evidence="3 4">
    <name type="scientific">Novosphingobium mangrovi</name>
    <name type="common">ex Hu et al. 2023</name>
    <dbReference type="NCBI Taxonomy" id="2930094"/>
    <lineage>
        <taxon>Bacteria</taxon>
        <taxon>Pseudomonadati</taxon>
        <taxon>Pseudomonadota</taxon>
        <taxon>Alphaproteobacteria</taxon>
        <taxon>Sphingomonadales</taxon>
        <taxon>Sphingomonadaceae</taxon>
        <taxon>Novosphingobium</taxon>
    </lineage>
</organism>
<keyword evidence="4" id="KW-1185">Reference proteome</keyword>
<evidence type="ECO:0000313" key="3">
    <source>
        <dbReference type="EMBL" id="MCJ1959999.1"/>
    </source>
</evidence>
<evidence type="ECO:0000256" key="1">
    <source>
        <dbReference type="SAM" id="MobiDB-lite"/>
    </source>
</evidence>
<feature type="chain" id="PRO_5046073657" evidence="2">
    <location>
        <begin position="24"/>
        <end position="86"/>
    </location>
</feature>
<keyword evidence="2" id="KW-0732">Signal</keyword>
<evidence type="ECO:0000256" key="2">
    <source>
        <dbReference type="SAM" id="SignalP"/>
    </source>
</evidence>
<feature type="compositionally biased region" description="Basic residues" evidence="1">
    <location>
        <begin position="56"/>
        <end position="76"/>
    </location>
</feature>
<comment type="caution">
    <text evidence="3">The sequence shown here is derived from an EMBL/GenBank/DDBJ whole genome shotgun (WGS) entry which is preliminary data.</text>
</comment>
<sequence length="86" mass="8462">MKKATTAMLVAACSLGVATPALAGTHAGDATFATSSMKSAALDWAANQAQGAPGKGKGKGHTKGKGKGHGNGRGKGHIHDYKSNGC</sequence>
<gene>
    <name evidence="3" type="ORF">MTR65_04865</name>
</gene>
<dbReference type="Proteomes" id="UP001162802">
    <property type="component" value="Unassembled WGS sequence"/>
</dbReference>
<protein>
    <submittedName>
        <fullName evidence="3">Uncharacterized protein</fullName>
    </submittedName>
</protein>
<evidence type="ECO:0000313" key="4">
    <source>
        <dbReference type="Proteomes" id="UP001162802"/>
    </source>
</evidence>
<name>A0ABT0AA25_9SPHN</name>
<dbReference type="RefSeq" id="WP_243797673.1">
    <property type="nucleotide sequence ID" value="NZ_JALHAT010000004.1"/>
</dbReference>
<feature type="compositionally biased region" description="Basic and acidic residues" evidence="1">
    <location>
        <begin position="77"/>
        <end position="86"/>
    </location>
</feature>
<feature type="signal peptide" evidence="2">
    <location>
        <begin position="1"/>
        <end position="23"/>
    </location>
</feature>
<reference evidence="3" key="1">
    <citation type="submission" date="2022-03" db="EMBL/GenBank/DDBJ databases">
        <title>Identification of a novel bacterium isolated from mangrove sediments.</title>
        <authorList>
            <person name="Pan X."/>
        </authorList>
    </citation>
    <scope>NUCLEOTIDE SEQUENCE</scope>
    <source>
        <strain evidence="3">B2637</strain>
    </source>
</reference>
<proteinExistence type="predicted"/>